<proteinExistence type="inferred from homology"/>
<dbReference type="Pfam" id="PF02897">
    <property type="entry name" value="Peptidase_S9_N"/>
    <property type="match status" value="1"/>
</dbReference>
<dbReference type="SUPFAM" id="SSF69322">
    <property type="entry name" value="Tricorn protease domain 2"/>
    <property type="match status" value="1"/>
</dbReference>
<dbReference type="InterPro" id="IPR029058">
    <property type="entry name" value="AB_hydrolase_fold"/>
</dbReference>
<dbReference type="InterPro" id="IPR002470">
    <property type="entry name" value="Peptidase_S9A"/>
</dbReference>
<organism evidence="11 12">
    <name type="scientific">Ornithinibacillus salinisoli</name>
    <dbReference type="NCBI Taxonomy" id="1848459"/>
    <lineage>
        <taxon>Bacteria</taxon>
        <taxon>Bacillati</taxon>
        <taxon>Bacillota</taxon>
        <taxon>Bacilli</taxon>
        <taxon>Bacillales</taxon>
        <taxon>Bacillaceae</taxon>
        <taxon>Ornithinibacillus</taxon>
    </lineage>
</organism>
<evidence type="ECO:0000256" key="5">
    <source>
        <dbReference type="ARBA" id="ARBA00022990"/>
    </source>
</evidence>
<name>A0ABW4VWF2_9BACI</name>
<evidence type="ECO:0000313" key="11">
    <source>
        <dbReference type="EMBL" id="MFD2043431.1"/>
    </source>
</evidence>
<evidence type="ECO:0000256" key="7">
    <source>
        <dbReference type="ARBA" id="ARBA00032596"/>
    </source>
</evidence>
<dbReference type="Gene3D" id="3.40.50.1820">
    <property type="entry name" value="alpha/beta hydrolase"/>
    <property type="match status" value="1"/>
</dbReference>
<evidence type="ECO:0000256" key="4">
    <source>
        <dbReference type="ARBA" id="ARBA00022825"/>
    </source>
</evidence>
<evidence type="ECO:0000256" key="1">
    <source>
        <dbReference type="ARBA" id="ARBA00005228"/>
    </source>
</evidence>
<feature type="domain" description="Peptidase S9A N-terminal" evidence="10">
    <location>
        <begin position="74"/>
        <end position="337"/>
    </location>
</feature>
<dbReference type="PANTHER" id="PTHR42776">
    <property type="entry name" value="SERINE PEPTIDASE S9 FAMILY MEMBER"/>
    <property type="match status" value="1"/>
</dbReference>
<evidence type="ECO:0000256" key="3">
    <source>
        <dbReference type="ARBA" id="ARBA00022801"/>
    </source>
</evidence>
<dbReference type="InterPro" id="IPR002471">
    <property type="entry name" value="Pept_S9_AS"/>
</dbReference>
<keyword evidence="4" id="KW-0720">Serine protease</keyword>
<evidence type="ECO:0000256" key="8">
    <source>
        <dbReference type="ARBA" id="ARBA00045885"/>
    </source>
</evidence>
<comment type="similarity">
    <text evidence="1">Belongs to the peptidase S9A family.</text>
</comment>
<keyword evidence="5" id="KW-0007">Acetylation</keyword>
<dbReference type="Gene3D" id="2.120.10.30">
    <property type="entry name" value="TolB, C-terminal domain"/>
    <property type="match status" value="1"/>
</dbReference>
<reference evidence="12" key="1">
    <citation type="journal article" date="2019" name="Int. J. Syst. Evol. Microbiol.">
        <title>The Global Catalogue of Microorganisms (GCM) 10K type strain sequencing project: providing services to taxonomists for standard genome sequencing and annotation.</title>
        <authorList>
            <consortium name="The Broad Institute Genomics Platform"/>
            <consortium name="The Broad Institute Genome Sequencing Center for Infectious Disease"/>
            <person name="Wu L."/>
            <person name="Ma J."/>
        </authorList>
    </citation>
    <scope>NUCLEOTIDE SEQUENCE [LARGE SCALE GENOMIC DNA]</scope>
    <source>
        <strain evidence="12">R28</strain>
    </source>
</reference>
<evidence type="ECO:0000259" key="9">
    <source>
        <dbReference type="Pfam" id="PF00326"/>
    </source>
</evidence>
<keyword evidence="3" id="KW-0378">Hydrolase</keyword>
<sequence>MTKKVEGITRAKYSIEQFMNSESIVDVSISHDDESILFGSDKTGVYNAYATNKNGELSQQLSHSTSDAIFPVTFFPEDKRFLYESDRGGNEITHLFLQDENGQSKDLTPGEQEKVMFQGWSADKKSFFYQSNKRDNRFMDLYEMDIEAFTSSMLFQNNEGYQIASISPDKSFLALHKPITANNSDMYIFSPSTGIEHVSPHDGDTQYTPVAFDKESNYLYFLTDEANEFLHLKRIHVTSKTVETVAKEEWNILTAKFSPNHSYLLYLVNNNSKIELKMMDTMSGEYVEIPDLPDGQISGVTISKSEKLMVFLLNSSSSPSNLYVYDFSKKKLQCLTDTLNPEIEQSDLVEAKVVHYSSFDGLTIPAIYYEPHLEDGEKAPALVWVHGGPGGQSMVNYNPVFQYLANHGYAILAVNNRGSSGYGKTFFKAADLKHGEVDLADCIEAKKYLTATGRIDENRIGIIGGSYGGYMTLAALAFQPEAFKVGVDIFGVSNWERTLKNIPSWWEAVRDVLYKKLGNPYTATEYIRSISPLFHAENITKPLIVLQGANDPRVLKVESDEIVESVKKNGVPVEYIVFEDEGHGFTKRENRITGYRAIKKFLDRYL</sequence>
<dbReference type="EMBL" id="JBHUHQ010000008">
    <property type="protein sequence ID" value="MFD2043431.1"/>
    <property type="molecule type" value="Genomic_DNA"/>
</dbReference>
<dbReference type="Proteomes" id="UP001597383">
    <property type="component" value="Unassembled WGS sequence"/>
</dbReference>
<feature type="domain" description="Peptidase S9 prolyl oligopeptidase catalytic" evidence="9">
    <location>
        <begin position="400"/>
        <end position="606"/>
    </location>
</feature>
<comment type="function">
    <text evidence="8">This enzyme catalyzes the hydrolysis of the N-terminal peptide bond of an N-acetylated peptide to generate an N-acetylated amino acid and a peptide with a free N-terminus. It preferentially cleaves off Ac-Ala, Ac-Met and Ac-Ser. Also, involved in the degradation of oxidized and glycated proteins.</text>
</comment>
<dbReference type="PRINTS" id="PR00862">
    <property type="entry name" value="PROLIGOPTASE"/>
</dbReference>
<dbReference type="InterPro" id="IPR001375">
    <property type="entry name" value="Peptidase_S9_cat"/>
</dbReference>
<gene>
    <name evidence="11" type="ORF">ACFSJF_03970</name>
</gene>
<accession>A0ABW4VWF2</accession>
<keyword evidence="2" id="KW-0645">Protease</keyword>
<dbReference type="PROSITE" id="PS00708">
    <property type="entry name" value="PRO_ENDOPEP_SER"/>
    <property type="match status" value="1"/>
</dbReference>
<dbReference type="InterPro" id="IPR011042">
    <property type="entry name" value="6-blade_b-propeller_TolB-like"/>
</dbReference>
<evidence type="ECO:0000256" key="2">
    <source>
        <dbReference type="ARBA" id="ARBA00022670"/>
    </source>
</evidence>
<dbReference type="RefSeq" id="WP_377555158.1">
    <property type="nucleotide sequence ID" value="NZ_JBHUHQ010000008.1"/>
</dbReference>
<evidence type="ECO:0000259" key="10">
    <source>
        <dbReference type="Pfam" id="PF02897"/>
    </source>
</evidence>
<comment type="caution">
    <text evidence="11">The sequence shown here is derived from an EMBL/GenBank/DDBJ whole genome shotgun (WGS) entry which is preliminary data.</text>
</comment>
<evidence type="ECO:0000313" key="12">
    <source>
        <dbReference type="Proteomes" id="UP001597383"/>
    </source>
</evidence>
<dbReference type="SUPFAM" id="SSF53474">
    <property type="entry name" value="alpha/beta-Hydrolases"/>
    <property type="match status" value="1"/>
</dbReference>
<keyword evidence="12" id="KW-1185">Reference proteome</keyword>
<evidence type="ECO:0000256" key="6">
    <source>
        <dbReference type="ARBA" id="ARBA00032284"/>
    </source>
</evidence>
<dbReference type="InterPro" id="IPR023302">
    <property type="entry name" value="Pept_S9A_N"/>
</dbReference>
<dbReference type="Pfam" id="PF00326">
    <property type="entry name" value="Peptidase_S9"/>
    <property type="match status" value="1"/>
</dbReference>
<protein>
    <recommendedName>
        <fullName evidence="7">Acyl-peptide hydrolase</fullName>
    </recommendedName>
    <alternativeName>
        <fullName evidence="6">Acylaminoacyl-peptidase</fullName>
    </alternativeName>
</protein>
<dbReference type="PANTHER" id="PTHR42776:SF27">
    <property type="entry name" value="DIPEPTIDYL PEPTIDASE FAMILY MEMBER 6"/>
    <property type="match status" value="1"/>
</dbReference>